<evidence type="ECO:0000256" key="2">
    <source>
        <dbReference type="ARBA" id="ARBA00004123"/>
    </source>
</evidence>
<evidence type="ECO:0000313" key="12">
    <source>
        <dbReference type="Proteomes" id="UP000734854"/>
    </source>
</evidence>
<dbReference type="FunFam" id="1.20.272.10:FF:000009">
    <property type="entry name" value="replication factor C subunit 2"/>
    <property type="match status" value="1"/>
</dbReference>
<dbReference type="InterPro" id="IPR003959">
    <property type="entry name" value="ATPase_AAA_core"/>
</dbReference>
<evidence type="ECO:0000256" key="4">
    <source>
        <dbReference type="ARBA" id="ARBA00011480"/>
    </source>
</evidence>
<dbReference type="FunFam" id="1.10.8.60:FF:000012">
    <property type="entry name" value="Replication factor C subunit 4"/>
    <property type="match status" value="1"/>
</dbReference>
<dbReference type="Gene3D" id="1.20.272.10">
    <property type="match status" value="1"/>
</dbReference>
<dbReference type="FunFam" id="3.40.50.300:FF:000107">
    <property type="entry name" value="Replication factor C subunit 4"/>
    <property type="match status" value="1"/>
</dbReference>
<dbReference type="NCBIfam" id="NF001679">
    <property type="entry name" value="PRK00440.1"/>
    <property type="match status" value="1"/>
</dbReference>
<proteinExistence type="inferred from homology"/>
<dbReference type="GO" id="GO:0006261">
    <property type="term" value="P:DNA-templated DNA replication"/>
    <property type="evidence" value="ECO:0007669"/>
    <property type="project" value="TreeGrafter"/>
</dbReference>
<dbReference type="InterPro" id="IPR027417">
    <property type="entry name" value="P-loop_NTPase"/>
</dbReference>
<evidence type="ECO:0000256" key="3">
    <source>
        <dbReference type="ARBA" id="ARBA00005378"/>
    </source>
</evidence>
<dbReference type="GO" id="GO:0016887">
    <property type="term" value="F:ATP hydrolysis activity"/>
    <property type="evidence" value="ECO:0007669"/>
    <property type="project" value="InterPro"/>
</dbReference>
<dbReference type="InterPro" id="IPR013748">
    <property type="entry name" value="Rep_factorC_C"/>
</dbReference>
<dbReference type="GO" id="GO:0006281">
    <property type="term" value="P:DNA repair"/>
    <property type="evidence" value="ECO:0007669"/>
    <property type="project" value="TreeGrafter"/>
</dbReference>
<gene>
    <name evidence="11" type="ORF">ZIOFF_018827</name>
</gene>
<evidence type="ECO:0000259" key="10">
    <source>
        <dbReference type="SMART" id="SM00382"/>
    </source>
</evidence>
<dbReference type="InterPro" id="IPR050238">
    <property type="entry name" value="DNA_Rep/Repair_Clamp_Loader"/>
</dbReference>
<organism evidence="11 12">
    <name type="scientific">Zingiber officinale</name>
    <name type="common">Ginger</name>
    <name type="synonym">Amomum zingiber</name>
    <dbReference type="NCBI Taxonomy" id="94328"/>
    <lineage>
        <taxon>Eukaryota</taxon>
        <taxon>Viridiplantae</taxon>
        <taxon>Streptophyta</taxon>
        <taxon>Embryophyta</taxon>
        <taxon>Tracheophyta</taxon>
        <taxon>Spermatophyta</taxon>
        <taxon>Magnoliopsida</taxon>
        <taxon>Liliopsida</taxon>
        <taxon>Zingiberales</taxon>
        <taxon>Zingiberaceae</taxon>
        <taxon>Zingiber</taxon>
    </lineage>
</organism>
<dbReference type="GO" id="GO:0005524">
    <property type="term" value="F:ATP binding"/>
    <property type="evidence" value="ECO:0007669"/>
    <property type="project" value="UniProtKB-KW"/>
</dbReference>
<protein>
    <recommendedName>
        <fullName evidence="10">AAA+ ATPase domain-containing protein</fullName>
    </recommendedName>
</protein>
<evidence type="ECO:0000256" key="7">
    <source>
        <dbReference type="ARBA" id="ARBA00022840"/>
    </source>
</evidence>
<dbReference type="InterPro" id="IPR008921">
    <property type="entry name" value="DNA_pol3_clamp-load_cplx_C"/>
</dbReference>
<feature type="region of interest" description="Disordered" evidence="9">
    <location>
        <begin position="1"/>
        <end position="21"/>
    </location>
</feature>
<keyword evidence="8" id="KW-0539">Nucleus</keyword>
<evidence type="ECO:0000256" key="8">
    <source>
        <dbReference type="ARBA" id="ARBA00023242"/>
    </source>
</evidence>
<keyword evidence="7" id="KW-0067">ATP-binding</keyword>
<dbReference type="SMART" id="SM00382">
    <property type="entry name" value="AAA"/>
    <property type="match status" value="1"/>
</dbReference>
<dbReference type="SUPFAM" id="SSF52540">
    <property type="entry name" value="P-loop containing nucleoside triphosphate hydrolases"/>
    <property type="match status" value="1"/>
</dbReference>
<feature type="region of interest" description="Disordered" evidence="9">
    <location>
        <begin position="148"/>
        <end position="181"/>
    </location>
</feature>
<feature type="compositionally biased region" description="Basic and acidic residues" evidence="9">
    <location>
        <begin position="148"/>
        <end position="163"/>
    </location>
</feature>
<evidence type="ECO:0000256" key="5">
    <source>
        <dbReference type="ARBA" id="ARBA00022705"/>
    </source>
</evidence>
<dbReference type="Gene3D" id="1.10.8.60">
    <property type="match status" value="1"/>
</dbReference>
<dbReference type="Pfam" id="PF00004">
    <property type="entry name" value="AAA"/>
    <property type="match status" value="1"/>
</dbReference>
<dbReference type="GO" id="GO:0005634">
    <property type="term" value="C:nucleus"/>
    <property type="evidence" value="ECO:0007669"/>
    <property type="project" value="UniProtKB-SubCell"/>
</dbReference>
<dbReference type="GO" id="GO:0003677">
    <property type="term" value="F:DNA binding"/>
    <property type="evidence" value="ECO:0007669"/>
    <property type="project" value="InterPro"/>
</dbReference>
<evidence type="ECO:0000256" key="1">
    <source>
        <dbReference type="ARBA" id="ARBA00002386"/>
    </source>
</evidence>
<comment type="subunit">
    <text evidence="4">Heterotetramer of subunits RFC2, RFC3, RFC4 and RFC5 that can form a complex with RFC1.</text>
</comment>
<accession>A0A8J5HQU8</accession>
<dbReference type="AlphaFoldDB" id="A0A8J5HQU8"/>
<dbReference type="GO" id="GO:0005663">
    <property type="term" value="C:DNA replication factor C complex"/>
    <property type="evidence" value="ECO:0007669"/>
    <property type="project" value="TreeGrafter"/>
</dbReference>
<sequence length="502" mass="55036">MSATGGRGYAPGQGWCGEGRKEKEGDTRSDCVHEAGAQLVRKLPAAGYARCDIETMIMVASARSDLKGSCRYASVLKRRQPLRLQLKEKEARAANSLLLVDFLEEGEGEEASTRAGLCLLRKPCQSGAAEEAAPNDILGFCSPALCPSRDRETERSPRLERDSMASATSPPPSSSSSSSIPYDVPWVEKYRPAKVSDIVGNNDAISRLEVIARDGNMPNLILSGPPGTGKTTSILALAHELLGPNYREAVLELNASDDRGIDVVRNKIKMFAQKKVTLTPGRHKIVSLDEADSMTSGAQQALRRTMEIYSNTTRFALACNTSSKIIEPIQSRCALVRFTRLSEQEILGRLMVVVEAEKVPYVPEGLEAIIFTADGDMRQALNNLQATFSGFRFVNQDNVFKVCDQPHPLHVKNMVRNVLEGNFDDACSGLKQLYDLGYSPTDIITTLFRVVKNYDMAEYLKLEFLKETGFAHMRICDGVGSYLQLSGLLAKFALARETAKAP</sequence>
<dbReference type="Gene3D" id="3.40.50.300">
    <property type="entry name" value="P-loop containing nucleotide triphosphate hydrolases"/>
    <property type="match status" value="1"/>
</dbReference>
<dbReference type="Proteomes" id="UP000734854">
    <property type="component" value="Unassembled WGS sequence"/>
</dbReference>
<dbReference type="GO" id="GO:0003689">
    <property type="term" value="F:DNA clamp loader activity"/>
    <property type="evidence" value="ECO:0007669"/>
    <property type="project" value="TreeGrafter"/>
</dbReference>
<dbReference type="EMBL" id="JACMSC010000005">
    <property type="protein sequence ID" value="KAG6521702.1"/>
    <property type="molecule type" value="Genomic_DNA"/>
</dbReference>
<dbReference type="SUPFAM" id="SSF48019">
    <property type="entry name" value="post-AAA+ oligomerization domain-like"/>
    <property type="match status" value="1"/>
</dbReference>
<comment type="subcellular location">
    <subcellularLocation>
        <location evidence="2">Nucleus</location>
    </subcellularLocation>
</comment>
<feature type="domain" description="AAA+ ATPase" evidence="10">
    <location>
        <begin position="216"/>
        <end position="342"/>
    </location>
</feature>
<evidence type="ECO:0000256" key="6">
    <source>
        <dbReference type="ARBA" id="ARBA00022741"/>
    </source>
</evidence>
<reference evidence="11 12" key="1">
    <citation type="submission" date="2020-08" db="EMBL/GenBank/DDBJ databases">
        <title>Plant Genome Project.</title>
        <authorList>
            <person name="Zhang R.-G."/>
        </authorList>
    </citation>
    <scope>NUCLEOTIDE SEQUENCE [LARGE SCALE GENOMIC DNA]</scope>
    <source>
        <tissue evidence="11">Rhizome</tissue>
    </source>
</reference>
<keyword evidence="6" id="KW-0547">Nucleotide-binding</keyword>
<keyword evidence="5" id="KW-0235">DNA replication</keyword>
<feature type="compositionally biased region" description="Gly residues" evidence="9">
    <location>
        <begin position="1"/>
        <end position="17"/>
    </location>
</feature>
<dbReference type="Pfam" id="PF08542">
    <property type="entry name" value="Rep_fac_C"/>
    <property type="match status" value="1"/>
</dbReference>
<dbReference type="PANTHER" id="PTHR11669">
    <property type="entry name" value="REPLICATION FACTOR C / DNA POLYMERASE III GAMMA-TAU SUBUNIT"/>
    <property type="match status" value="1"/>
</dbReference>
<comment type="similarity">
    <text evidence="3">Belongs to the activator 1 small subunits family.</text>
</comment>
<comment type="function">
    <text evidence="1">May be involved in DNA replication and thus regulate cell proliferation.</text>
</comment>
<dbReference type="InterPro" id="IPR003593">
    <property type="entry name" value="AAA+_ATPase"/>
</dbReference>
<dbReference type="CDD" id="cd00009">
    <property type="entry name" value="AAA"/>
    <property type="match status" value="1"/>
</dbReference>
<dbReference type="InterPro" id="IPR047854">
    <property type="entry name" value="RFC_lid"/>
</dbReference>
<evidence type="ECO:0000256" key="9">
    <source>
        <dbReference type="SAM" id="MobiDB-lite"/>
    </source>
</evidence>
<name>A0A8J5HQU8_ZINOF</name>
<evidence type="ECO:0000313" key="11">
    <source>
        <dbReference type="EMBL" id="KAG6521702.1"/>
    </source>
</evidence>
<dbReference type="CDD" id="cd18140">
    <property type="entry name" value="HLD_clamp_RFC"/>
    <property type="match status" value="1"/>
</dbReference>
<comment type="caution">
    <text evidence="11">The sequence shown here is derived from an EMBL/GenBank/DDBJ whole genome shotgun (WGS) entry which is preliminary data.</text>
</comment>
<keyword evidence="12" id="KW-1185">Reference proteome</keyword>
<dbReference type="PANTHER" id="PTHR11669:SF5">
    <property type="entry name" value="REPLICATION FACTOR C SUBUNIT 2"/>
    <property type="match status" value="1"/>
</dbReference>